<protein>
    <recommendedName>
        <fullName evidence="2">3-keto-alpha-glucoside-1,2-lyase/3-keto-2-hydroxy-glucal hydratase domain-containing protein</fullName>
    </recommendedName>
</protein>
<dbReference type="PATRIC" id="fig|1813736.3.peg.2115"/>
<organism evidence="3 4">
    <name type="scientific">Luteitalea pratensis</name>
    <dbReference type="NCBI Taxonomy" id="1855912"/>
    <lineage>
        <taxon>Bacteria</taxon>
        <taxon>Pseudomonadati</taxon>
        <taxon>Acidobacteriota</taxon>
        <taxon>Vicinamibacteria</taxon>
        <taxon>Vicinamibacterales</taxon>
        <taxon>Vicinamibacteraceae</taxon>
        <taxon>Luteitalea</taxon>
    </lineage>
</organism>
<evidence type="ECO:0000259" key="2">
    <source>
        <dbReference type="Pfam" id="PF06439"/>
    </source>
</evidence>
<dbReference type="GO" id="GO:0016787">
    <property type="term" value="F:hydrolase activity"/>
    <property type="evidence" value="ECO:0007669"/>
    <property type="project" value="InterPro"/>
</dbReference>
<keyword evidence="1" id="KW-0732">Signal</keyword>
<gene>
    <name evidence="3" type="ORF">LuPra_02015</name>
</gene>
<dbReference type="Proteomes" id="UP000076079">
    <property type="component" value="Chromosome"/>
</dbReference>
<feature type="domain" description="3-keto-alpha-glucoside-1,2-lyase/3-keto-2-hydroxy-glucal hydratase" evidence="2">
    <location>
        <begin position="31"/>
        <end position="281"/>
    </location>
</feature>
<proteinExistence type="predicted"/>
<name>A0A143PM05_LUTPR</name>
<dbReference type="RefSeq" id="WP_157898964.1">
    <property type="nucleotide sequence ID" value="NZ_CP015136.1"/>
</dbReference>
<accession>A0A143PM05</accession>
<dbReference type="KEGG" id="abac:LuPra_02015"/>
<sequence precursor="true">MNTRRRTVLGLLAASCVVPWAQVATGAVQDEWAPLFNGRDLSGWDTFLGKPHATTDMPGVARRPDGTYTEAVGFNRDPRGVFSVVDIDGAPAIRISGETYGALITRTEYDNYHLQFQFRWGTRRWPPRPDAPRDTGCCYHSVGSLGASYGFWMRSFEFQIQEADVGDFYSLAGVIVDVTATPTDPANPKGDLRYVPTAAKVVGSTRRVIKAATVERPLGEWNTLDLYCLGQTSVHVVNGQTMVVLTGLRQKTGDGEVPLTRGKLQFQSEAAEVFYRAIAIRRIREIPREVLA</sequence>
<dbReference type="InterPro" id="IPR010496">
    <property type="entry name" value="AL/BT2_dom"/>
</dbReference>
<feature type="chain" id="PRO_5007511701" description="3-keto-alpha-glucoside-1,2-lyase/3-keto-2-hydroxy-glucal hydratase domain-containing protein" evidence="1">
    <location>
        <begin position="27"/>
        <end position="292"/>
    </location>
</feature>
<evidence type="ECO:0000313" key="3">
    <source>
        <dbReference type="EMBL" id="AMY08809.1"/>
    </source>
</evidence>
<reference evidence="4" key="2">
    <citation type="submission" date="2016-04" db="EMBL/GenBank/DDBJ databases">
        <title>First Complete Genome Sequence of a Subdivision 6 Acidobacterium.</title>
        <authorList>
            <person name="Huang S."/>
            <person name="Vieira S."/>
            <person name="Bunk B."/>
            <person name="Riedel T."/>
            <person name="Sproeer C."/>
            <person name="Overmann J."/>
        </authorList>
    </citation>
    <scope>NUCLEOTIDE SEQUENCE [LARGE SCALE GENOMIC DNA]</scope>
    <source>
        <strain evidence="4">DSM 100886 HEG_-6_39</strain>
    </source>
</reference>
<dbReference type="EMBL" id="CP015136">
    <property type="protein sequence ID" value="AMY08809.1"/>
    <property type="molecule type" value="Genomic_DNA"/>
</dbReference>
<reference evidence="3 4" key="1">
    <citation type="journal article" date="2016" name="Genome Announc.">
        <title>First Complete Genome Sequence of a Subdivision 6 Acidobacterium Strain.</title>
        <authorList>
            <person name="Huang S."/>
            <person name="Vieira S."/>
            <person name="Bunk B."/>
            <person name="Riedel T."/>
            <person name="Sproer C."/>
            <person name="Overmann J."/>
        </authorList>
    </citation>
    <scope>NUCLEOTIDE SEQUENCE [LARGE SCALE GENOMIC DNA]</scope>
    <source>
        <strain evidence="4">DSM 100886 HEG_-6_39</strain>
    </source>
</reference>
<feature type="signal peptide" evidence="1">
    <location>
        <begin position="1"/>
        <end position="26"/>
    </location>
</feature>
<dbReference type="AlphaFoldDB" id="A0A143PM05"/>
<evidence type="ECO:0000256" key="1">
    <source>
        <dbReference type="SAM" id="SignalP"/>
    </source>
</evidence>
<evidence type="ECO:0000313" key="4">
    <source>
        <dbReference type="Proteomes" id="UP000076079"/>
    </source>
</evidence>
<dbReference type="Pfam" id="PF06439">
    <property type="entry name" value="3keto-disac_hyd"/>
    <property type="match status" value="1"/>
</dbReference>
<dbReference type="Gene3D" id="2.60.120.560">
    <property type="entry name" value="Exo-inulinase, domain 1"/>
    <property type="match status" value="1"/>
</dbReference>
<keyword evidence="4" id="KW-1185">Reference proteome</keyword>
<dbReference type="OrthoDB" id="259356at2"/>
<dbReference type="STRING" id="1855912.LuPra_02015"/>